<dbReference type="Proteomes" id="UP000186601">
    <property type="component" value="Unassembled WGS sequence"/>
</dbReference>
<name>A0A2R6PC23_9APHY</name>
<dbReference type="GO" id="GO:0006355">
    <property type="term" value="P:regulation of DNA-templated transcription"/>
    <property type="evidence" value="ECO:0007669"/>
    <property type="project" value="InterPro"/>
</dbReference>
<dbReference type="OrthoDB" id="303107at2759"/>
<feature type="region of interest" description="Disordered" evidence="1">
    <location>
        <begin position="275"/>
        <end position="348"/>
    </location>
</feature>
<dbReference type="PANTHER" id="PTHR14296">
    <property type="entry name" value="REMODELING AND SPACING FACTOR 1"/>
    <property type="match status" value="1"/>
</dbReference>
<dbReference type="STRING" id="98765.A0A2R6PC23"/>
<dbReference type="InterPro" id="IPR028938">
    <property type="entry name" value="Rsf1-like"/>
</dbReference>
<feature type="region of interest" description="Disordered" evidence="1">
    <location>
        <begin position="630"/>
        <end position="693"/>
    </location>
</feature>
<sequence length="972" mass="108665">MPRRTVASATPLRASSNVSFRDSSTLPSSDPSYSTNVSELRRQWKWAAFSQFFFTFAQLLSASDFSLNVSAFDHFPLSFLVGDVTTDVIDNWQTALRKQYLRRDPESNPLGPEPPAPSRKQSREPSEQPSDQEDWPLDGPSNHETPPSQVGSMKHTDSANTPSPTNVNPKSPQPDKTESEAVNDNDLLKTEDDDAVADNTPQEETKNWLDLPMLVKLDSLHSLTEWQFQNPQRLRNIMKDDGEAGHWRIEPIGYDSKTNAYWLIGPDRLWIQRVPPKPLKRKRKVSKPKGNAKASSSKSALEQASDSDGEIVNTKRTRISRHAPSARASRSQSKQIVTSGRGARAAKLQANRKLDAQAKELAEFQRQAGLTINSEESGSRKSRRTRSTTDIQPNSTTRPVGTRASARLRGSAKDEDEWQQIPDEWLTDTMDPDTKTSGAYRGRGRGKRKAKTELISDEDGSNEERGIDSKASVQHKSKAWLSSDDDSSDLTELSDEEEEGPGEEANVTIAVSMQAASPSTLIGDDAQKDERAIESDRASVPDELPAGFVEWETICVTLFEWDHIADRFEKATHYLEKALYKVLVQNVVPAVTAELRETERKRKIEEAIVHRKRSSRIALRETEKEEARLAAQKRAEEDDKLARTKRLEARAKKEEAEREKRERAREQRRLEREEREQKTRSRQEGKDSDDIDVVNTESTAALNGTSGSIQLSRVATPSGVRTPDWILDCEICRKSGINLIATQDFHRVIGTPNSFAVNGVERQPVGCRMAIQTHNGLLFPRGSVTRGLNLMTRNHYSRQFIRALLHSLRQTCVTRNLPHTKMACLSAISSNTLTARWVRSLQLTHGLSADRVLLFHITSLTNMASLASHINPPRLLNLHGTIPSQPHPYNRGQEGQVANNGWARSPENYLPPVTTGNSVQVSAAESLAYLQQAGRHGWPNSSLAPGAQLGLVPHMQSDQRQQMDNGSYHFAS</sequence>
<feature type="compositionally biased region" description="Polar residues" evidence="1">
    <location>
        <begin position="158"/>
        <end position="170"/>
    </location>
</feature>
<feature type="compositionally biased region" description="Basic and acidic residues" evidence="1">
    <location>
        <begin position="630"/>
        <end position="688"/>
    </location>
</feature>
<feature type="compositionally biased region" description="Low complexity" evidence="1">
    <location>
        <begin position="288"/>
        <end position="306"/>
    </location>
</feature>
<feature type="region of interest" description="Disordered" evidence="1">
    <location>
        <begin position="369"/>
        <end position="504"/>
    </location>
</feature>
<gene>
    <name evidence="2" type="ORF">PHLCEN_2v5089</name>
</gene>
<feature type="compositionally biased region" description="Acidic residues" evidence="1">
    <location>
        <begin position="483"/>
        <end position="502"/>
    </location>
</feature>
<keyword evidence="3" id="KW-1185">Reference proteome</keyword>
<evidence type="ECO:0000313" key="2">
    <source>
        <dbReference type="EMBL" id="PSR88738.1"/>
    </source>
</evidence>
<comment type="caution">
    <text evidence="2">The sequence shown here is derived from an EMBL/GenBank/DDBJ whole genome shotgun (WGS) entry which is preliminary data.</text>
</comment>
<proteinExistence type="predicted"/>
<feature type="region of interest" description="Disordered" evidence="1">
    <location>
        <begin position="100"/>
        <end position="204"/>
    </location>
</feature>
<feature type="compositionally biased region" description="Polar residues" evidence="1">
    <location>
        <begin position="390"/>
        <end position="399"/>
    </location>
</feature>
<dbReference type="GO" id="GO:0031213">
    <property type="term" value="C:RSF complex"/>
    <property type="evidence" value="ECO:0007669"/>
    <property type="project" value="InterPro"/>
</dbReference>
<evidence type="ECO:0000256" key="1">
    <source>
        <dbReference type="SAM" id="MobiDB-lite"/>
    </source>
</evidence>
<feature type="compositionally biased region" description="Polar residues" evidence="1">
    <location>
        <begin position="142"/>
        <end position="151"/>
    </location>
</feature>
<protein>
    <submittedName>
        <fullName evidence="2">Uncharacterized protein</fullName>
    </submittedName>
</protein>
<dbReference type="PANTHER" id="PTHR14296:SF3">
    <property type="entry name" value="DIKAR, ISOFORM F"/>
    <property type="match status" value="1"/>
</dbReference>
<evidence type="ECO:0000313" key="3">
    <source>
        <dbReference type="Proteomes" id="UP000186601"/>
    </source>
</evidence>
<organism evidence="2 3">
    <name type="scientific">Hermanssonia centrifuga</name>
    <dbReference type="NCBI Taxonomy" id="98765"/>
    <lineage>
        <taxon>Eukaryota</taxon>
        <taxon>Fungi</taxon>
        <taxon>Dikarya</taxon>
        <taxon>Basidiomycota</taxon>
        <taxon>Agaricomycotina</taxon>
        <taxon>Agaricomycetes</taxon>
        <taxon>Polyporales</taxon>
        <taxon>Meruliaceae</taxon>
        <taxon>Hermanssonia</taxon>
    </lineage>
</organism>
<reference evidence="2 3" key="1">
    <citation type="submission" date="2018-02" db="EMBL/GenBank/DDBJ databases">
        <title>Genome sequence of the basidiomycete white-rot fungus Phlebia centrifuga.</title>
        <authorList>
            <person name="Granchi Z."/>
            <person name="Peng M."/>
            <person name="de Vries R.P."/>
            <person name="Hilden K."/>
            <person name="Makela M.R."/>
            <person name="Grigoriev I."/>
            <person name="Riley R."/>
        </authorList>
    </citation>
    <scope>NUCLEOTIDE SEQUENCE [LARGE SCALE GENOMIC DNA]</scope>
    <source>
        <strain evidence="2 3">FBCC195</strain>
    </source>
</reference>
<feature type="compositionally biased region" description="Basic residues" evidence="1">
    <location>
        <begin position="278"/>
        <end position="287"/>
    </location>
</feature>
<feature type="compositionally biased region" description="Low complexity" evidence="1">
    <location>
        <begin position="322"/>
        <end position="333"/>
    </location>
</feature>
<dbReference type="AlphaFoldDB" id="A0A2R6PC23"/>
<accession>A0A2R6PC23</accession>
<dbReference type="EMBL" id="MLYV02000503">
    <property type="protein sequence ID" value="PSR88738.1"/>
    <property type="molecule type" value="Genomic_DNA"/>
</dbReference>